<reference evidence="15" key="1">
    <citation type="submission" date="2022-05" db="EMBL/GenBank/DDBJ databases">
        <title>The Musa troglodytarum L. genome provides insights into the mechanism of non-climacteric behaviour and enrichment of carotenoids.</title>
        <authorList>
            <person name="Wang J."/>
        </authorList>
    </citation>
    <scope>NUCLEOTIDE SEQUENCE</scope>
    <source>
        <tissue evidence="15">Leaf</tissue>
    </source>
</reference>
<dbReference type="GO" id="GO:1904423">
    <property type="term" value="C:dehydrodolichyl diphosphate synthase complex"/>
    <property type="evidence" value="ECO:0007669"/>
    <property type="project" value="InterPro"/>
</dbReference>
<evidence type="ECO:0000256" key="13">
    <source>
        <dbReference type="SAM" id="MobiDB-lite"/>
    </source>
</evidence>
<keyword evidence="9" id="KW-0460">Magnesium</keyword>
<evidence type="ECO:0000256" key="2">
    <source>
        <dbReference type="ARBA" id="ARBA00004586"/>
    </source>
</evidence>
<dbReference type="InterPro" id="IPR036424">
    <property type="entry name" value="UPP_synth-like_sf"/>
</dbReference>
<dbReference type="InterPro" id="IPR038887">
    <property type="entry name" value="Nus1/NgBR"/>
</dbReference>
<dbReference type="PANTHER" id="PTHR21528">
    <property type="entry name" value="DEHYDRODOLICHYL DIPHOSPHATE SYNTHASE COMPLEX SUBUNIT NUS1"/>
    <property type="match status" value="1"/>
</dbReference>
<keyword evidence="11 14" id="KW-0472">Membrane</keyword>
<gene>
    <name evidence="15" type="ORF">MUK42_35317</name>
</gene>
<comment type="pathway">
    <text evidence="3">Protein modification; protein glycosylation.</text>
</comment>
<keyword evidence="6" id="KW-0808">Transferase</keyword>
<feature type="compositionally biased region" description="Basic and acidic residues" evidence="13">
    <location>
        <begin position="9"/>
        <end position="29"/>
    </location>
</feature>
<organism evidence="15 16">
    <name type="scientific">Musa troglodytarum</name>
    <name type="common">fe'i banana</name>
    <dbReference type="NCBI Taxonomy" id="320322"/>
    <lineage>
        <taxon>Eukaryota</taxon>
        <taxon>Viridiplantae</taxon>
        <taxon>Streptophyta</taxon>
        <taxon>Embryophyta</taxon>
        <taxon>Tracheophyta</taxon>
        <taxon>Spermatophyta</taxon>
        <taxon>Magnoliopsida</taxon>
        <taxon>Liliopsida</taxon>
        <taxon>Zingiberales</taxon>
        <taxon>Musaceae</taxon>
        <taxon>Musa</taxon>
    </lineage>
</organism>
<dbReference type="EMBL" id="CP097502">
    <property type="protein sequence ID" value="URD72325.1"/>
    <property type="molecule type" value="Genomic_DNA"/>
</dbReference>
<keyword evidence="8" id="KW-0256">Endoplasmic reticulum</keyword>
<evidence type="ECO:0000256" key="7">
    <source>
        <dbReference type="ARBA" id="ARBA00022692"/>
    </source>
</evidence>
<evidence type="ECO:0000256" key="14">
    <source>
        <dbReference type="SAM" id="Phobius"/>
    </source>
</evidence>
<evidence type="ECO:0000313" key="16">
    <source>
        <dbReference type="Proteomes" id="UP001055439"/>
    </source>
</evidence>
<dbReference type="Proteomes" id="UP001055439">
    <property type="component" value="Chromosome 1"/>
</dbReference>
<comment type="similarity">
    <text evidence="4">Belongs to the UPP synthase family.</text>
</comment>
<feature type="transmembrane region" description="Helical" evidence="14">
    <location>
        <begin position="68"/>
        <end position="91"/>
    </location>
</feature>
<dbReference type="GO" id="GO:0045547">
    <property type="term" value="F:ditrans,polycis-polyprenyl diphosphate synthase [(2E,6E)-farnesyl diphosphate specific] activity"/>
    <property type="evidence" value="ECO:0007669"/>
    <property type="project" value="UniProtKB-EC"/>
</dbReference>
<keyword evidence="10 14" id="KW-1133">Transmembrane helix</keyword>
<keyword evidence="16" id="KW-1185">Reference proteome</keyword>
<comment type="cofactor">
    <cofactor evidence="1">
        <name>Mg(2+)</name>
        <dbReference type="ChEBI" id="CHEBI:18420"/>
    </cofactor>
</comment>
<accession>A0A9E7E886</accession>
<evidence type="ECO:0000256" key="11">
    <source>
        <dbReference type="ARBA" id="ARBA00023136"/>
    </source>
</evidence>
<dbReference type="AlphaFoldDB" id="A0A9E7E886"/>
<evidence type="ECO:0000313" key="15">
    <source>
        <dbReference type="EMBL" id="URD72325.1"/>
    </source>
</evidence>
<name>A0A9E7E886_9LILI</name>
<dbReference type="GO" id="GO:0005789">
    <property type="term" value="C:endoplasmic reticulum membrane"/>
    <property type="evidence" value="ECO:0007669"/>
    <property type="project" value="UniProtKB-SubCell"/>
</dbReference>
<dbReference type="PANTHER" id="PTHR21528:SF0">
    <property type="entry name" value="DEHYDRODOLICHYL DIPHOSPHATE SYNTHASE COMPLEX SUBUNIT NUS1"/>
    <property type="match status" value="1"/>
</dbReference>
<comment type="catalytic activity">
    <reaction evidence="12">
        <text>n isopentenyl diphosphate + (2E,6E)-farnesyl diphosphate = a di-trans,poly-cis-polyprenyl diphosphate + n diphosphate</text>
        <dbReference type="Rhea" id="RHEA:53008"/>
        <dbReference type="Rhea" id="RHEA-COMP:19494"/>
        <dbReference type="ChEBI" id="CHEBI:33019"/>
        <dbReference type="ChEBI" id="CHEBI:128769"/>
        <dbReference type="ChEBI" id="CHEBI:136960"/>
        <dbReference type="ChEBI" id="CHEBI:175763"/>
        <dbReference type="EC" id="2.5.1.87"/>
    </reaction>
</comment>
<comment type="subcellular location">
    <subcellularLocation>
        <location evidence="2">Endoplasmic reticulum membrane</location>
    </subcellularLocation>
</comment>
<evidence type="ECO:0000256" key="9">
    <source>
        <dbReference type="ARBA" id="ARBA00022842"/>
    </source>
</evidence>
<evidence type="ECO:0000256" key="5">
    <source>
        <dbReference type="ARBA" id="ARBA00012596"/>
    </source>
</evidence>
<evidence type="ECO:0000256" key="1">
    <source>
        <dbReference type="ARBA" id="ARBA00001946"/>
    </source>
</evidence>
<keyword evidence="7 14" id="KW-0812">Transmembrane</keyword>
<evidence type="ECO:0000256" key="6">
    <source>
        <dbReference type="ARBA" id="ARBA00022679"/>
    </source>
</evidence>
<evidence type="ECO:0000256" key="12">
    <source>
        <dbReference type="ARBA" id="ARBA00047353"/>
    </source>
</evidence>
<evidence type="ECO:0000256" key="10">
    <source>
        <dbReference type="ARBA" id="ARBA00022989"/>
    </source>
</evidence>
<evidence type="ECO:0000256" key="3">
    <source>
        <dbReference type="ARBA" id="ARBA00004922"/>
    </source>
</evidence>
<proteinExistence type="inferred from homology"/>
<evidence type="ECO:0000256" key="8">
    <source>
        <dbReference type="ARBA" id="ARBA00022824"/>
    </source>
</evidence>
<sequence length="437" mass="49417">MLPLSGRSRLKDHFSTSRAESTKEAETDGEKMAMADDVTRVLNPPSLENLICVSLLLFRSWQKLNASIIWKLMLVFCWYLMHLLVCLVHIMSSLKKWLVSYIISFGLLSKYQNLRLDMLNCLAVVVDSEEAKDTRKIKHLLCWLFTMDIKYITLYDMQGVLKKTLGNDLMSLTKTSMRSCSVDDVKVGSVFQMEKMTVEILSVSDGKEGIAKAASFLCSKYMKVDSVSCNKSEPAFTESDVANALNAVGYRAPEPQLLLIYGPARCHLGFPPWRLTYTEIAYGFTEIHEIWCCSEGNIPVFKEAPKPRHIIILFALLSNTLPASTVLLFDSAIQAKEVESRHGGNNHQAEAGQEGTRYALPYLGAEFPIQLRLARLAKLRRFCCRRDRRRCNICQCLKQNRASELIVQDHVATIMEPPMLYPTQLFGKPCPVKGLVI</sequence>
<protein>
    <recommendedName>
        <fullName evidence="5">ditrans,polycis-polyprenyl diphosphate synthase [(2E,6E)-farnesyldiphosphate specific]</fullName>
        <ecNumber evidence="5">2.5.1.87</ecNumber>
    </recommendedName>
</protein>
<dbReference type="OrthoDB" id="19639at2759"/>
<dbReference type="EC" id="2.5.1.87" evidence="5"/>
<evidence type="ECO:0000256" key="4">
    <source>
        <dbReference type="ARBA" id="ARBA00005432"/>
    </source>
</evidence>
<feature type="region of interest" description="Disordered" evidence="13">
    <location>
        <begin position="1"/>
        <end position="29"/>
    </location>
</feature>
<dbReference type="SUPFAM" id="SSF64005">
    <property type="entry name" value="Undecaprenyl diphosphate synthase"/>
    <property type="match status" value="1"/>
</dbReference>